<dbReference type="FunFam" id="3.40.50.300:FF:000106">
    <property type="entry name" value="Adenylate kinase mitochondrial"/>
    <property type="match status" value="1"/>
</dbReference>
<comment type="catalytic activity">
    <reaction evidence="5 7">
        <text>AMP + ATP = 2 ADP</text>
        <dbReference type="Rhea" id="RHEA:12973"/>
        <dbReference type="ChEBI" id="CHEBI:30616"/>
        <dbReference type="ChEBI" id="CHEBI:456215"/>
        <dbReference type="ChEBI" id="CHEBI:456216"/>
        <dbReference type="EC" id="2.7.4.3"/>
    </reaction>
</comment>
<dbReference type="InterPro" id="IPR007862">
    <property type="entry name" value="Adenylate_kinase_lid-dom"/>
</dbReference>
<dbReference type="RefSeq" id="WP_132709217.1">
    <property type="nucleotide sequence ID" value="NZ_JACIGF010000010.1"/>
</dbReference>
<evidence type="ECO:0000256" key="3">
    <source>
        <dbReference type="ARBA" id="ARBA00022741"/>
    </source>
</evidence>
<evidence type="ECO:0000256" key="1">
    <source>
        <dbReference type="ARBA" id="ARBA00022679"/>
    </source>
</evidence>
<evidence type="ECO:0000259" key="8">
    <source>
        <dbReference type="Pfam" id="PF05191"/>
    </source>
</evidence>
<dbReference type="Gene3D" id="3.40.50.300">
    <property type="entry name" value="P-loop containing nucleotide triphosphate hydrolases"/>
    <property type="match status" value="1"/>
</dbReference>
<organism evidence="9 10">
    <name type="scientific">Rhodothalassium salexigens DSM 2132</name>
    <dbReference type="NCBI Taxonomy" id="1188247"/>
    <lineage>
        <taxon>Bacteria</taxon>
        <taxon>Pseudomonadati</taxon>
        <taxon>Pseudomonadota</taxon>
        <taxon>Alphaproteobacteria</taxon>
        <taxon>Rhodothalassiales</taxon>
        <taxon>Rhodothalassiaceae</taxon>
        <taxon>Rhodothalassium</taxon>
    </lineage>
</organism>
<dbReference type="NCBIfam" id="NF001380">
    <property type="entry name" value="PRK00279.1-2"/>
    <property type="match status" value="1"/>
</dbReference>
<comment type="subunit">
    <text evidence="5 7">Monomer.</text>
</comment>
<proteinExistence type="inferred from homology"/>
<keyword evidence="1 5" id="KW-0808">Transferase</keyword>
<feature type="binding site" evidence="5">
    <location>
        <position position="150"/>
    </location>
    <ligand>
        <name>Zn(2+)</name>
        <dbReference type="ChEBI" id="CHEBI:29105"/>
        <note>structural</note>
    </ligand>
</feature>
<feature type="binding site" evidence="5">
    <location>
        <begin position="85"/>
        <end position="88"/>
    </location>
    <ligand>
        <name>AMP</name>
        <dbReference type="ChEBI" id="CHEBI:456215"/>
    </ligand>
</feature>
<keyword evidence="4 5" id="KW-0418">Kinase</keyword>
<dbReference type="HAMAP" id="MF_00235">
    <property type="entry name" value="Adenylate_kinase_Adk"/>
    <property type="match status" value="1"/>
</dbReference>
<gene>
    <name evidence="5" type="primary">adk</name>
    <name evidence="9" type="ORF">EV659_11078</name>
</gene>
<dbReference type="Pfam" id="PF05191">
    <property type="entry name" value="ADK_lid"/>
    <property type="match status" value="1"/>
</dbReference>
<comment type="subcellular location">
    <subcellularLocation>
        <location evidence="5 7">Cytoplasm</location>
    </subcellularLocation>
</comment>
<comment type="domain">
    <text evidence="5">Consists of three domains, a large central CORE domain and two small peripheral domains, NMPbind and LID, which undergo movements during catalysis. The LID domain closes over the site of phosphoryl transfer upon ATP binding. Assembling and dissambling the active center during each catalytic cycle provides an effective means to prevent ATP hydrolysis. Some bacteria have evolved a zinc-coordinating structure that stabilizes the LID domain.</text>
</comment>
<keyword evidence="2 5" id="KW-0545">Nucleotide biosynthesis</keyword>
<evidence type="ECO:0000313" key="9">
    <source>
        <dbReference type="EMBL" id="TCP31998.1"/>
    </source>
</evidence>
<dbReference type="EMBL" id="SLXO01000010">
    <property type="protein sequence ID" value="TCP31998.1"/>
    <property type="molecule type" value="Genomic_DNA"/>
</dbReference>
<dbReference type="NCBIfam" id="TIGR01351">
    <property type="entry name" value="adk"/>
    <property type="match status" value="1"/>
</dbReference>
<feature type="binding site" evidence="5">
    <location>
        <position position="127"/>
    </location>
    <ligand>
        <name>ATP</name>
        <dbReference type="ChEBI" id="CHEBI:30616"/>
    </ligand>
</feature>
<keyword evidence="5" id="KW-0862">Zinc</keyword>
<dbReference type="GO" id="GO:0004017">
    <property type="term" value="F:AMP kinase activity"/>
    <property type="evidence" value="ECO:0007669"/>
    <property type="project" value="UniProtKB-UniRule"/>
</dbReference>
<dbReference type="AlphaFoldDB" id="A0A4R2PC68"/>
<feature type="binding site" evidence="5">
    <location>
        <position position="161"/>
    </location>
    <ligand>
        <name>AMP</name>
        <dbReference type="ChEBI" id="CHEBI:456215"/>
    </ligand>
</feature>
<comment type="pathway">
    <text evidence="5">Purine metabolism; AMP biosynthesis via salvage pathway; AMP from ADP: step 1/1.</text>
</comment>
<dbReference type="OrthoDB" id="9805030at2"/>
<dbReference type="EC" id="2.7.4.3" evidence="5 7"/>
<dbReference type="Proteomes" id="UP000295399">
    <property type="component" value="Unassembled WGS sequence"/>
</dbReference>
<dbReference type="PANTHER" id="PTHR23359">
    <property type="entry name" value="NUCLEOTIDE KINASE"/>
    <property type="match status" value="1"/>
</dbReference>
<dbReference type="GO" id="GO:0008270">
    <property type="term" value="F:zinc ion binding"/>
    <property type="evidence" value="ECO:0007669"/>
    <property type="project" value="UniProtKB-UniRule"/>
</dbReference>
<protein>
    <recommendedName>
        <fullName evidence="5 7">Adenylate kinase</fullName>
        <shortName evidence="5">AK</shortName>
        <ecNumber evidence="5 7">2.7.4.3</ecNumber>
    </recommendedName>
    <alternativeName>
        <fullName evidence="5">ATP-AMP transphosphorylase</fullName>
    </alternativeName>
    <alternativeName>
        <fullName evidence="5">ATP:AMP phosphotransferase</fullName>
    </alternativeName>
    <alternativeName>
        <fullName evidence="5">Adenylate monophosphate kinase</fullName>
    </alternativeName>
</protein>
<dbReference type="Pfam" id="PF00406">
    <property type="entry name" value="ADK"/>
    <property type="match status" value="1"/>
</dbReference>
<evidence type="ECO:0000256" key="4">
    <source>
        <dbReference type="ARBA" id="ARBA00022777"/>
    </source>
</evidence>
<evidence type="ECO:0000256" key="7">
    <source>
        <dbReference type="RuleBase" id="RU003331"/>
    </source>
</evidence>
<evidence type="ECO:0000256" key="6">
    <source>
        <dbReference type="RuleBase" id="RU003330"/>
    </source>
</evidence>
<accession>A0A4R2PC68</accession>
<keyword evidence="5" id="KW-0479">Metal-binding</keyword>
<feature type="binding site" evidence="5">
    <location>
        <position position="133"/>
    </location>
    <ligand>
        <name>Zn(2+)</name>
        <dbReference type="ChEBI" id="CHEBI:29105"/>
        <note>structural</note>
    </ligand>
</feature>
<feature type="binding site" evidence="5">
    <location>
        <begin position="57"/>
        <end position="59"/>
    </location>
    <ligand>
        <name>AMP</name>
        <dbReference type="ChEBI" id="CHEBI:456215"/>
    </ligand>
</feature>
<dbReference type="CDD" id="cd01428">
    <property type="entry name" value="ADK"/>
    <property type="match status" value="1"/>
</dbReference>
<feature type="binding site" evidence="5">
    <location>
        <position position="200"/>
    </location>
    <ligand>
        <name>ATP</name>
        <dbReference type="ChEBI" id="CHEBI:30616"/>
    </ligand>
</feature>
<feature type="region of interest" description="NMP" evidence="5">
    <location>
        <begin position="30"/>
        <end position="59"/>
    </location>
</feature>
<comment type="caution">
    <text evidence="5">Lacks conserved residue(s) required for the propagation of feature annotation.</text>
</comment>
<dbReference type="GO" id="GO:0005524">
    <property type="term" value="F:ATP binding"/>
    <property type="evidence" value="ECO:0007669"/>
    <property type="project" value="UniProtKB-UniRule"/>
</dbReference>
<dbReference type="PRINTS" id="PR00094">
    <property type="entry name" value="ADENYLTKNASE"/>
</dbReference>
<keyword evidence="3 5" id="KW-0547">Nucleotide-binding</keyword>
<dbReference type="SUPFAM" id="SSF52540">
    <property type="entry name" value="P-loop containing nucleoside triphosphate hydrolases"/>
    <property type="match status" value="1"/>
</dbReference>
<dbReference type="GO" id="GO:0005737">
    <property type="term" value="C:cytoplasm"/>
    <property type="evidence" value="ECO:0007669"/>
    <property type="project" value="UniProtKB-SubCell"/>
</dbReference>
<feature type="binding site" evidence="5">
    <location>
        <position position="36"/>
    </location>
    <ligand>
        <name>AMP</name>
        <dbReference type="ChEBI" id="CHEBI:456215"/>
    </ligand>
</feature>
<evidence type="ECO:0000256" key="2">
    <source>
        <dbReference type="ARBA" id="ARBA00022727"/>
    </source>
</evidence>
<dbReference type="PROSITE" id="PS00113">
    <property type="entry name" value="ADENYLATE_KINASE"/>
    <property type="match status" value="1"/>
</dbReference>
<dbReference type="NCBIfam" id="NF011100">
    <property type="entry name" value="PRK14527.1"/>
    <property type="match status" value="1"/>
</dbReference>
<reference evidence="9 10" key="1">
    <citation type="submission" date="2019-03" db="EMBL/GenBank/DDBJ databases">
        <title>Genomic Encyclopedia of Type Strains, Phase IV (KMG-IV): sequencing the most valuable type-strain genomes for metagenomic binning, comparative biology and taxonomic classification.</title>
        <authorList>
            <person name="Goeker M."/>
        </authorList>
    </citation>
    <scope>NUCLEOTIDE SEQUENCE [LARGE SCALE GENOMIC DNA]</scope>
    <source>
        <strain evidence="9 10">DSM 2132</strain>
    </source>
</reference>
<feature type="binding site" evidence="5">
    <location>
        <position position="172"/>
    </location>
    <ligand>
        <name>AMP</name>
        <dbReference type="ChEBI" id="CHEBI:456215"/>
    </ligand>
</feature>
<feature type="binding site" evidence="5">
    <location>
        <position position="92"/>
    </location>
    <ligand>
        <name>AMP</name>
        <dbReference type="ChEBI" id="CHEBI:456215"/>
    </ligand>
</feature>
<dbReference type="InterPro" id="IPR033690">
    <property type="entry name" value="Adenylat_kinase_CS"/>
</dbReference>
<dbReference type="GO" id="GO:0044209">
    <property type="term" value="P:AMP salvage"/>
    <property type="evidence" value="ECO:0007669"/>
    <property type="project" value="UniProtKB-UniRule"/>
</dbReference>
<evidence type="ECO:0000313" key="10">
    <source>
        <dbReference type="Proteomes" id="UP000295399"/>
    </source>
</evidence>
<sequence length="222" mass="23919">MIIVLMGPPGAGKGTQASRLEQQHGLVQLSTGDMLRAAVRNETAVGLEAKSYMDAGDLVPDQVVVGIIAERTAKQDCENGFVLDGFPRTVAQAEALDAMLSERGAQVDQAVELTVSEEALVERITGRFSCAKCGEGYHDQFKRPAQAGVCDRCGSTEFTRRADDNEQTVRERLAAYRQKTAPVLGYYGAKGLLTEIDGLQSIDTVAHQMDDALGVTNLEPRC</sequence>
<dbReference type="InterPro" id="IPR000850">
    <property type="entry name" value="Adenylat/UMP-CMP_kin"/>
</dbReference>
<feature type="domain" description="Adenylate kinase active site lid" evidence="8">
    <location>
        <begin position="127"/>
        <end position="163"/>
    </location>
</feature>
<dbReference type="UniPathway" id="UPA00588">
    <property type="reaction ID" value="UER00649"/>
</dbReference>
<comment type="function">
    <text evidence="5">Catalyzes the reversible transfer of the terminal phosphate group between ATP and AMP. Plays an important role in cellular energy homeostasis and in adenine nucleotide metabolism.</text>
</comment>
<keyword evidence="10" id="KW-1185">Reference proteome</keyword>
<dbReference type="NCBIfam" id="NF001381">
    <property type="entry name" value="PRK00279.1-3"/>
    <property type="match status" value="1"/>
</dbReference>
<dbReference type="InterPro" id="IPR006259">
    <property type="entry name" value="Adenyl_kin_sub"/>
</dbReference>
<feature type="binding site" evidence="5">
    <location>
        <position position="130"/>
    </location>
    <ligand>
        <name>Zn(2+)</name>
        <dbReference type="ChEBI" id="CHEBI:29105"/>
        <note>structural</note>
    </ligand>
</feature>
<name>A0A4R2PC68_RHOSA</name>
<comment type="caution">
    <text evidence="9">The sequence shown here is derived from an EMBL/GenBank/DDBJ whole genome shotgun (WGS) entry which is preliminary data.</text>
</comment>
<dbReference type="FunCoup" id="A0A4R2PC68">
    <property type="interactions" value="583"/>
</dbReference>
<keyword evidence="5 7" id="KW-0067">ATP-binding</keyword>
<comment type="similarity">
    <text evidence="5 6">Belongs to the adenylate kinase family.</text>
</comment>
<feature type="binding site" evidence="5">
    <location>
        <position position="153"/>
    </location>
    <ligand>
        <name>Zn(2+)</name>
        <dbReference type="ChEBI" id="CHEBI:29105"/>
        <note>structural</note>
    </ligand>
</feature>
<dbReference type="InterPro" id="IPR027417">
    <property type="entry name" value="P-loop_NTPase"/>
</dbReference>
<evidence type="ECO:0000256" key="5">
    <source>
        <dbReference type="HAMAP-Rule" id="MF_00235"/>
    </source>
</evidence>
<keyword evidence="5" id="KW-0963">Cytoplasm</keyword>
<feature type="binding site" evidence="5">
    <location>
        <begin position="10"/>
        <end position="15"/>
    </location>
    <ligand>
        <name>ATP</name>
        <dbReference type="ChEBI" id="CHEBI:30616"/>
    </ligand>
</feature>
<dbReference type="InParanoid" id="A0A4R2PC68"/>
<feature type="binding site" evidence="5">
    <location>
        <position position="31"/>
    </location>
    <ligand>
        <name>AMP</name>
        <dbReference type="ChEBI" id="CHEBI:456215"/>
    </ligand>
</feature>